<accession>A0ABY6LU12</accession>
<evidence type="ECO:0000313" key="1">
    <source>
        <dbReference type="EMBL" id="UYV83642.1"/>
    </source>
</evidence>
<keyword evidence="2" id="KW-1185">Reference proteome</keyword>
<evidence type="ECO:0000313" key="2">
    <source>
        <dbReference type="Proteomes" id="UP001235939"/>
    </source>
</evidence>
<name>A0ABY6LU12_9ARAC</name>
<proteinExistence type="predicted"/>
<dbReference type="Proteomes" id="UP001235939">
    <property type="component" value="Chromosome 23"/>
</dbReference>
<reference evidence="1 2" key="1">
    <citation type="submission" date="2022-03" db="EMBL/GenBank/DDBJ databases">
        <title>A chromosomal length assembly of Cordylochernes scorpioides.</title>
        <authorList>
            <person name="Zeh D."/>
            <person name="Zeh J."/>
        </authorList>
    </citation>
    <scope>NUCLEOTIDE SEQUENCE [LARGE SCALE GENOMIC DNA]</scope>
    <source>
        <strain evidence="1">IN4F17</strain>
        <tissue evidence="1">Whole Body</tissue>
    </source>
</reference>
<dbReference type="EMBL" id="CP092885">
    <property type="protein sequence ID" value="UYV83642.1"/>
    <property type="molecule type" value="Genomic_DNA"/>
</dbReference>
<sequence>MAKRTKKVGVVGKYGTRRIRPLIIEALSVFGRPPDLRAWIFGSGLEDDDLAILASAKSIIYRYFYSRALIIRIPIIRNIGYPKANPKLKPPKPKSLKRLQDLAAKKRTSALKQKKILGFFRELCNISISKTMTAALQKIDMDPEQYLYTPKIENIAVIDN</sequence>
<organism evidence="1 2">
    <name type="scientific">Cordylochernes scorpioides</name>
    <dbReference type="NCBI Taxonomy" id="51811"/>
    <lineage>
        <taxon>Eukaryota</taxon>
        <taxon>Metazoa</taxon>
        <taxon>Ecdysozoa</taxon>
        <taxon>Arthropoda</taxon>
        <taxon>Chelicerata</taxon>
        <taxon>Arachnida</taxon>
        <taxon>Pseudoscorpiones</taxon>
        <taxon>Cheliferoidea</taxon>
        <taxon>Chernetidae</taxon>
        <taxon>Cordylochernes</taxon>
    </lineage>
</organism>
<protein>
    <submittedName>
        <fullName evidence="1">Uncharacterized protein</fullName>
    </submittedName>
</protein>
<gene>
    <name evidence="1" type="ORF">LAZ67_23001864</name>
</gene>